<evidence type="ECO:0000259" key="8">
    <source>
        <dbReference type="SMART" id="SM01340"/>
    </source>
</evidence>
<dbReference type="OrthoDB" id="9763467at2"/>
<dbReference type="Pfam" id="PF08676">
    <property type="entry name" value="MutL_C"/>
    <property type="match status" value="1"/>
</dbReference>
<dbReference type="InterPro" id="IPR014762">
    <property type="entry name" value="DNA_mismatch_repair_CS"/>
</dbReference>
<dbReference type="SUPFAM" id="SSF118116">
    <property type="entry name" value="DNA mismatch repair protein MutL"/>
    <property type="match status" value="1"/>
</dbReference>
<dbReference type="CDD" id="cd16926">
    <property type="entry name" value="HATPase_MutL-MLH-PMS-like"/>
    <property type="match status" value="1"/>
</dbReference>
<feature type="domain" description="DNA mismatch repair protein S5" evidence="8">
    <location>
        <begin position="209"/>
        <end position="327"/>
    </location>
</feature>
<evidence type="ECO:0000256" key="3">
    <source>
        <dbReference type="ARBA" id="ARBA00022763"/>
    </source>
</evidence>
<dbReference type="InterPro" id="IPR042121">
    <property type="entry name" value="MutL_C_regsub"/>
</dbReference>
<dbReference type="InterPro" id="IPR014721">
    <property type="entry name" value="Ribsml_uS5_D2-typ_fold_subgr"/>
</dbReference>
<feature type="domain" description="MutL C-terminal dimerisation" evidence="7">
    <location>
        <begin position="465"/>
        <end position="607"/>
    </location>
</feature>
<evidence type="ECO:0000259" key="7">
    <source>
        <dbReference type="SMART" id="SM00853"/>
    </source>
</evidence>
<dbReference type="RefSeq" id="WP_036866957.1">
    <property type="nucleotide sequence ID" value="NZ_JRNQ01000029.1"/>
</dbReference>
<dbReference type="CDD" id="cd00782">
    <property type="entry name" value="MutL_Trans"/>
    <property type="match status" value="1"/>
</dbReference>
<dbReference type="GO" id="GO:0032300">
    <property type="term" value="C:mismatch repair complex"/>
    <property type="evidence" value="ECO:0007669"/>
    <property type="project" value="InterPro"/>
</dbReference>
<dbReference type="InterPro" id="IPR042120">
    <property type="entry name" value="MutL_C_dimsub"/>
</dbReference>
<dbReference type="InterPro" id="IPR036890">
    <property type="entry name" value="HATPase_C_sf"/>
</dbReference>
<organism evidence="9 10">
    <name type="scientific">Prevotella bivia DNF00320</name>
    <dbReference type="NCBI Taxonomy" id="1401068"/>
    <lineage>
        <taxon>Bacteria</taxon>
        <taxon>Pseudomonadati</taxon>
        <taxon>Bacteroidota</taxon>
        <taxon>Bacteroidia</taxon>
        <taxon>Bacteroidales</taxon>
        <taxon>Prevotellaceae</taxon>
        <taxon>Prevotella</taxon>
    </lineage>
</organism>
<dbReference type="GO" id="GO:0006298">
    <property type="term" value="P:mismatch repair"/>
    <property type="evidence" value="ECO:0007669"/>
    <property type="project" value="UniProtKB-UniRule"/>
</dbReference>
<evidence type="ECO:0000256" key="6">
    <source>
        <dbReference type="SAM" id="MobiDB-lite"/>
    </source>
</evidence>
<dbReference type="Pfam" id="PF01119">
    <property type="entry name" value="DNA_mis_repair"/>
    <property type="match status" value="1"/>
</dbReference>
<dbReference type="Gene3D" id="3.30.565.10">
    <property type="entry name" value="Histidine kinase-like ATPase, C-terminal domain"/>
    <property type="match status" value="1"/>
</dbReference>
<dbReference type="HAMAP" id="MF_00149">
    <property type="entry name" value="DNA_mis_repair"/>
    <property type="match status" value="1"/>
</dbReference>
<feature type="region of interest" description="Disordered" evidence="6">
    <location>
        <begin position="372"/>
        <end position="391"/>
    </location>
</feature>
<dbReference type="NCBIfam" id="TIGR00585">
    <property type="entry name" value="mutl"/>
    <property type="match status" value="1"/>
</dbReference>
<dbReference type="InterPro" id="IPR013507">
    <property type="entry name" value="DNA_mismatch_S5_2-like"/>
</dbReference>
<dbReference type="Proteomes" id="UP000029525">
    <property type="component" value="Unassembled WGS sequence"/>
</dbReference>
<dbReference type="InterPro" id="IPR014790">
    <property type="entry name" value="MutL_C"/>
</dbReference>
<dbReference type="InterPro" id="IPR038973">
    <property type="entry name" value="MutL/Mlh/Pms-like"/>
</dbReference>
<evidence type="ECO:0000313" key="9">
    <source>
        <dbReference type="EMBL" id="KGF44741.1"/>
    </source>
</evidence>
<dbReference type="Gene3D" id="3.30.230.10">
    <property type="match status" value="1"/>
</dbReference>
<accession>A0A096ADW8</accession>
<dbReference type="GO" id="GO:0016887">
    <property type="term" value="F:ATP hydrolysis activity"/>
    <property type="evidence" value="ECO:0007669"/>
    <property type="project" value="InterPro"/>
</dbReference>
<dbReference type="PROSITE" id="PS00058">
    <property type="entry name" value="DNA_MISMATCH_REPAIR_1"/>
    <property type="match status" value="1"/>
</dbReference>
<dbReference type="InterPro" id="IPR020667">
    <property type="entry name" value="DNA_mismatch_repair_MutL"/>
</dbReference>
<dbReference type="PANTHER" id="PTHR10073:SF12">
    <property type="entry name" value="DNA MISMATCH REPAIR PROTEIN MLH1"/>
    <property type="match status" value="1"/>
</dbReference>
<dbReference type="GO" id="GO:0005524">
    <property type="term" value="F:ATP binding"/>
    <property type="evidence" value="ECO:0007669"/>
    <property type="project" value="InterPro"/>
</dbReference>
<dbReference type="SMART" id="SM00853">
    <property type="entry name" value="MutL_C"/>
    <property type="match status" value="1"/>
</dbReference>
<dbReference type="InterPro" id="IPR037198">
    <property type="entry name" value="MutL_C_sf"/>
</dbReference>
<name>A0A096ADW8_9BACT</name>
<dbReference type="Gene3D" id="3.30.1540.20">
    <property type="entry name" value="MutL, C-terminal domain, dimerisation subdomain"/>
    <property type="match status" value="1"/>
</dbReference>
<proteinExistence type="inferred from homology"/>
<evidence type="ECO:0000313" key="10">
    <source>
        <dbReference type="Proteomes" id="UP000029525"/>
    </source>
</evidence>
<gene>
    <name evidence="5" type="primary">mutL</name>
    <name evidence="9" type="ORF">HMPREF0647_05665</name>
</gene>
<dbReference type="InterPro" id="IPR002099">
    <property type="entry name" value="MutL/Mlh/PMS"/>
</dbReference>
<dbReference type="GO" id="GO:0140664">
    <property type="term" value="F:ATP-dependent DNA damage sensor activity"/>
    <property type="evidence" value="ECO:0007669"/>
    <property type="project" value="InterPro"/>
</dbReference>
<evidence type="ECO:0000256" key="2">
    <source>
        <dbReference type="ARBA" id="ARBA00021975"/>
    </source>
</evidence>
<comment type="similarity">
    <text evidence="1 5">Belongs to the DNA mismatch repair MutL/HexB family.</text>
</comment>
<keyword evidence="3 5" id="KW-0227">DNA damage</keyword>
<protein>
    <recommendedName>
        <fullName evidence="2 5">DNA mismatch repair protein MutL</fullName>
    </recommendedName>
</protein>
<reference evidence="9 10" key="1">
    <citation type="submission" date="2014-07" db="EMBL/GenBank/DDBJ databases">
        <authorList>
            <person name="McCorrison J."/>
            <person name="Sanka R."/>
            <person name="Torralba M."/>
            <person name="Gillis M."/>
            <person name="Haft D.H."/>
            <person name="Methe B."/>
            <person name="Sutton G."/>
            <person name="Nelson K.E."/>
        </authorList>
    </citation>
    <scope>NUCLEOTIDE SEQUENCE [LARGE SCALE GENOMIC DNA]</scope>
    <source>
        <strain evidence="9 10">DNF00320</strain>
    </source>
</reference>
<sequence length="647" mass="71492">MSDIIQLLPDSVANQIAAGEVIQRPASVIKELVENAVDAGATIIKVLVVDAGRTSIQVVDNGKGMSEIDARLSFERHATSKIRKADDLFSLHTMGFRGEALASIAAVAQVELKTRIEGDELGCHLSISGGSFVGQEPCQCAVGSNFLIENLFFNVPARRKFLKSNTTELNNIITAFQRIALVYPSITFTLHSNDTEMFNLHACSFKQRIVEIFGKRLSHELLPVEVETTLCNIHGFVGKPESSKKKGAHQYLFVNDRYMKHPYFHKAIMSAYERLIPQGEQVSYFIYFNVPAEDIDVNIHPTKTEIKFENEQAIWQILMAAVRDAIGKFHDVSAIDFDTEGRPDIPVFDPENEASAPKMDFNPNFNPFKESSFLEGGSQSSNTTFAATQGKTSSKSYTSRADFSKVSSDNWEELYAGSLLANDKNEEGEACILPSLGFKHEDEGVLIASKMSDEAAAIIEEKSPSHYQYKGRYIMTAVKSGLMMIDQHRAHVRILYEQYLKQFAEHKGHTQKVLFPEVVHLTATELTVLDKISIEMQEIGFQLDNLGGGSFAINGVPAGLEGLNIINLVQEMISTAHEKGGSVKEDINKSLATSLAHNAAIPAGQVLSNQEMEALVNDLFACENVNYTPSGKVIIAVLKQQDIESRF</sequence>
<dbReference type="InterPro" id="IPR020568">
    <property type="entry name" value="Ribosomal_Su5_D2-typ_SF"/>
</dbReference>
<evidence type="ECO:0000256" key="5">
    <source>
        <dbReference type="HAMAP-Rule" id="MF_00149"/>
    </source>
</evidence>
<evidence type="ECO:0000256" key="4">
    <source>
        <dbReference type="ARBA" id="ARBA00023204"/>
    </source>
</evidence>
<dbReference type="SUPFAM" id="SSF54211">
    <property type="entry name" value="Ribosomal protein S5 domain 2-like"/>
    <property type="match status" value="1"/>
</dbReference>
<dbReference type="EMBL" id="JRNQ01000029">
    <property type="protein sequence ID" value="KGF44741.1"/>
    <property type="molecule type" value="Genomic_DNA"/>
</dbReference>
<dbReference type="AlphaFoldDB" id="A0A096ADW8"/>
<keyword evidence="4 5" id="KW-0234">DNA repair</keyword>
<dbReference type="Gene3D" id="3.30.1370.100">
    <property type="entry name" value="MutL, C-terminal domain, regulatory subdomain"/>
    <property type="match status" value="1"/>
</dbReference>
<dbReference type="GO" id="GO:0030983">
    <property type="term" value="F:mismatched DNA binding"/>
    <property type="evidence" value="ECO:0007669"/>
    <property type="project" value="InterPro"/>
</dbReference>
<dbReference type="SUPFAM" id="SSF55874">
    <property type="entry name" value="ATPase domain of HSP90 chaperone/DNA topoisomerase II/histidine kinase"/>
    <property type="match status" value="1"/>
</dbReference>
<feature type="compositionally biased region" description="Polar residues" evidence="6">
    <location>
        <begin position="377"/>
        <end position="391"/>
    </location>
</feature>
<comment type="function">
    <text evidence="5">This protein is involved in the repair of mismatches in DNA. It is required for dam-dependent methyl-directed DNA mismatch repair. May act as a 'molecular matchmaker', a protein that promotes the formation of a stable complex between two or more DNA-binding proteins in an ATP-dependent manner without itself being part of a final effector complex.</text>
</comment>
<comment type="caution">
    <text evidence="9">The sequence shown here is derived from an EMBL/GenBank/DDBJ whole genome shotgun (WGS) entry which is preliminary data.</text>
</comment>
<dbReference type="Pfam" id="PF13589">
    <property type="entry name" value="HATPase_c_3"/>
    <property type="match status" value="1"/>
</dbReference>
<evidence type="ECO:0000256" key="1">
    <source>
        <dbReference type="ARBA" id="ARBA00006082"/>
    </source>
</evidence>
<dbReference type="FunFam" id="3.30.565.10:FF:000003">
    <property type="entry name" value="DNA mismatch repair endonuclease MutL"/>
    <property type="match status" value="1"/>
</dbReference>
<dbReference type="PANTHER" id="PTHR10073">
    <property type="entry name" value="DNA MISMATCH REPAIR PROTEIN MLH, PMS, MUTL"/>
    <property type="match status" value="1"/>
</dbReference>
<dbReference type="SMART" id="SM01340">
    <property type="entry name" value="DNA_mis_repair"/>
    <property type="match status" value="1"/>
</dbReference>